<sequence>MGPAQSGQPLPEKLRQRAGEYQARIPWIRRLPGRAIAIVLLLMAVNILLWIACAVVLSYHTALVSTAVLAWTLGLRHALDADHISAIDLMTRRLVASGQRPVTVGTFFSLGHSTFVMVTSIVVAASSAAISDRFGAFSNVGGIIGSSVSAGVLILLGIVNGWILYKLIEQLRKAIAAPIGHESQDFSFEGGGCMMLVLRKMFKLVDQPWKMYPLGVLFGLGFDTSSEIALLGISAIQAAQGTSIWLILIFPLLFTAGMCLLDTFDGAAMMSLYTSARLAKDAIAVLYYQCVLTAVTVAVALVIGIIQLLGLILRVKPGLTGRFWNGVEVAGDHYDIIGGAICGSFVVFGLLSVLLYRPWRVTIDRRRQVANVVANGDHELASFNDITASPISNMGMTAGS</sequence>
<reference evidence="9 10" key="1">
    <citation type="submission" date="2017-03" db="EMBL/GenBank/DDBJ databases">
        <title>Genomes of endolithic fungi from Antarctica.</title>
        <authorList>
            <person name="Coleine C."/>
            <person name="Masonjones S."/>
            <person name="Stajich J.E."/>
        </authorList>
    </citation>
    <scope>NUCLEOTIDE SEQUENCE [LARGE SCALE GENOMIC DNA]</scope>
    <source>
        <strain evidence="9 10">CCFEE 5184</strain>
    </source>
</reference>
<keyword evidence="7 8" id="KW-0472">Membrane</keyword>
<evidence type="ECO:0000256" key="1">
    <source>
        <dbReference type="ARBA" id="ARBA00004127"/>
    </source>
</evidence>
<evidence type="ECO:0000256" key="4">
    <source>
        <dbReference type="ARBA" id="ARBA00022596"/>
    </source>
</evidence>
<dbReference type="PANTHER" id="PTHR31611">
    <property type="entry name" value="HIGH-AFFINITY NICKEL TRANSPORT PROTEIN NIC1"/>
    <property type="match status" value="1"/>
</dbReference>
<dbReference type="GO" id="GO:0005886">
    <property type="term" value="C:plasma membrane"/>
    <property type="evidence" value="ECO:0007669"/>
    <property type="project" value="UniProtKB-SubCell"/>
</dbReference>
<feature type="transmembrane region" description="Helical" evidence="8">
    <location>
        <begin position="35"/>
        <end position="57"/>
    </location>
</feature>
<evidence type="ECO:0000256" key="5">
    <source>
        <dbReference type="ARBA" id="ARBA00022692"/>
    </source>
</evidence>
<comment type="subcellular location">
    <subcellularLocation>
        <location evidence="8">Cell membrane</location>
        <topology evidence="8">Multi-pass membrane protein</topology>
    </subcellularLocation>
    <subcellularLocation>
        <location evidence="1">Endomembrane system</location>
        <topology evidence="1">Multi-pass membrane protein</topology>
    </subcellularLocation>
</comment>
<dbReference type="EMBL" id="NAJQ01000043">
    <property type="protein sequence ID" value="TKA81953.1"/>
    <property type="molecule type" value="Genomic_DNA"/>
</dbReference>
<dbReference type="AlphaFoldDB" id="A0A4U0Y1M3"/>
<evidence type="ECO:0000313" key="9">
    <source>
        <dbReference type="EMBL" id="TKA81953.1"/>
    </source>
</evidence>
<dbReference type="PANTHER" id="PTHR31611:SF0">
    <property type="entry name" value="HIGH-AFFINITY NICKEL TRANSPORT PROTEIN NIC1"/>
    <property type="match status" value="1"/>
</dbReference>
<evidence type="ECO:0000256" key="6">
    <source>
        <dbReference type="ARBA" id="ARBA00022989"/>
    </source>
</evidence>
<evidence type="ECO:0000313" key="10">
    <source>
        <dbReference type="Proteomes" id="UP000309340"/>
    </source>
</evidence>
<comment type="similarity">
    <text evidence="2 8">Belongs to the NiCoT transporter (TC 2.A.52) family.</text>
</comment>
<feature type="transmembrane region" description="Helical" evidence="8">
    <location>
        <begin position="285"/>
        <end position="313"/>
    </location>
</feature>
<keyword evidence="4" id="KW-0533">Nickel</keyword>
<dbReference type="GO" id="GO:0015099">
    <property type="term" value="F:nickel cation transmembrane transporter activity"/>
    <property type="evidence" value="ECO:0007669"/>
    <property type="project" value="UniProtKB-UniRule"/>
</dbReference>
<keyword evidence="5 8" id="KW-0812">Transmembrane</keyword>
<protein>
    <recommendedName>
        <fullName evidence="8">Nickel/cobalt efflux system</fullName>
    </recommendedName>
</protein>
<gene>
    <name evidence="9" type="ORF">B0A55_01919</name>
</gene>
<dbReference type="Proteomes" id="UP000309340">
    <property type="component" value="Unassembled WGS sequence"/>
</dbReference>
<dbReference type="Pfam" id="PF03824">
    <property type="entry name" value="NicO"/>
    <property type="match status" value="1"/>
</dbReference>
<comment type="caution">
    <text evidence="9">The sequence shown here is derived from an EMBL/GenBank/DDBJ whole genome shotgun (WGS) entry which is preliminary data.</text>
</comment>
<dbReference type="OrthoDB" id="5197598at2759"/>
<dbReference type="STRING" id="329884.A0A4U0Y1M3"/>
<feature type="transmembrane region" description="Helical" evidence="8">
    <location>
        <begin position="333"/>
        <end position="356"/>
    </location>
</feature>
<feature type="transmembrane region" description="Helical" evidence="8">
    <location>
        <begin position="142"/>
        <end position="165"/>
    </location>
</feature>
<evidence type="ECO:0000256" key="7">
    <source>
        <dbReference type="ARBA" id="ARBA00023136"/>
    </source>
</evidence>
<feature type="transmembrane region" description="Helical" evidence="8">
    <location>
        <begin position="102"/>
        <end position="130"/>
    </location>
</feature>
<name>A0A4U0Y1M3_9PEZI</name>
<accession>A0A4U0Y1M3</accession>
<dbReference type="InterPro" id="IPR011541">
    <property type="entry name" value="Ni/Co_transpt_high_affinity"/>
</dbReference>
<evidence type="ECO:0000256" key="3">
    <source>
        <dbReference type="ARBA" id="ARBA00022448"/>
    </source>
</evidence>
<dbReference type="InterPro" id="IPR004688">
    <property type="entry name" value="Ni/Co_transpt"/>
</dbReference>
<evidence type="ECO:0000256" key="8">
    <source>
        <dbReference type="RuleBase" id="RU362101"/>
    </source>
</evidence>
<keyword evidence="3 8" id="KW-0813">Transport</keyword>
<dbReference type="GO" id="GO:0012505">
    <property type="term" value="C:endomembrane system"/>
    <property type="evidence" value="ECO:0007669"/>
    <property type="project" value="UniProtKB-SubCell"/>
</dbReference>
<keyword evidence="10" id="KW-1185">Reference proteome</keyword>
<proteinExistence type="inferred from homology"/>
<feature type="transmembrane region" description="Helical" evidence="8">
    <location>
        <begin position="242"/>
        <end position="264"/>
    </location>
</feature>
<organism evidence="9 10">
    <name type="scientific">Friedmanniomyces simplex</name>
    <dbReference type="NCBI Taxonomy" id="329884"/>
    <lineage>
        <taxon>Eukaryota</taxon>
        <taxon>Fungi</taxon>
        <taxon>Dikarya</taxon>
        <taxon>Ascomycota</taxon>
        <taxon>Pezizomycotina</taxon>
        <taxon>Dothideomycetes</taxon>
        <taxon>Dothideomycetidae</taxon>
        <taxon>Mycosphaerellales</taxon>
        <taxon>Teratosphaeriaceae</taxon>
        <taxon>Friedmanniomyces</taxon>
    </lineage>
</organism>
<feature type="transmembrane region" description="Helical" evidence="8">
    <location>
        <begin position="211"/>
        <end position="236"/>
    </location>
</feature>
<keyword evidence="6 8" id="KW-1133">Transmembrane helix</keyword>
<evidence type="ECO:0000256" key="2">
    <source>
        <dbReference type="ARBA" id="ARBA00010892"/>
    </source>
</evidence>